<name>E9SCA8_RUMAL</name>
<evidence type="ECO:0000313" key="3">
    <source>
        <dbReference type="EMBL" id="EGC03089.1"/>
    </source>
</evidence>
<keyword evidence="2" id="KW-0812">Transmembrane</keyword>
<proteinExistence type="predicted"/>
<dbReference type="eggNOG" id="COG1721">
    <property type="taxonomic scope" value="Bacteria"/>
</dbReference>
<accession>E9SCA8</accession>
<feature type="transmembrane region" description="Helical" evidence="2">
    <location>
        <begin position="5"/>
        <end position="21"/>
    </location>
</feature>
<dbReference type="AlphaFoldDB" id="E9SCA8"/>
<dbReference type="EMBL" id="ADKM02000078">
    <property type="protein sequence ID" value="EGC03089.1"/>
    <property type="molecule type" value="Genomic_DNA"/>
</dbReference>
<dbReference type="OrthoDB" id="9778037at2"/>
<gene>
    <name evidence="3" type="ORF">CUS_4548</name>
</gene>
<keyword evidence="2" id="KW-1133">Transmembrane helix</keyword>
<keyword evidence="4" id="KW-1185">Reference proteome</keyword>
<organism evidence="3 4">
    <name type="scientific">Ruminococcus albus 8</name>
    <dbReference type="NCBI Taxonomy" id="246199"/>
    <lineage>
        <taxon>Bacteria</taxon>
        <taxon>Bacillati</taxon>
        <taxon>Bacillota</taxon>
        <taxon>Clostridia</taxon>
        <taxon>Eubacteriales</taxon>
        <taxon>Oscillospiraceae</taxon>
        <taxon>Ruminococcus</taxon>
    </lineage>
</organism>
<evidence type="ECO:0000256" key="2">
    <source>
        <dbReference type="SAM" id="Phobius"/>
    </source>
</evidence>
<evidence type="ECO:0000256" key="1">
    <source>
        <dbReference type="SAM" id="MobiDB-lite"/>
    </source>
</evidence>
<sequence length="387" mass="42879">MNNLLYFIICIFTAIVLAYFVSGSGGFFILFLLAIALIISLVTVIGTRLQIALSLSLSSKVVNKGEDFAARLDITKKHALQPTSFIEVTLAVTPNVASKDDVLTYKMICSGLHGDSIDIPLNAVLCGGGEISVEKVVVSDYLGLLNLKMKRLPPKCKVNILPRIPDTGSQTEVLRSVSERISFDDSDEESDETSSTLTGVPGYEHREYVPGDPLKRVNWKLSSKKDQFMVRLDEKVTSSSQVFRLDLPKAEVPDFISYRMMDIIIEGSLAMLGMLVKSGYESEYNYFIDGQWEMAEISDEGTLVLLQERLAGITPYPKENREPDHNINEKGKAMLCFTSCTAEMSGELAELSDSFEGTLVVVKESGISALRSDMWSVNREFEFSKLT</sequence>
<dbReference type="STRING" id="246199.CUS_4548"/>
<dbReference type="RefSeq" id="WP_002849601.1">
    <property type="nucleotide sequence ID" value="NZ_ADKM02000078.1"/>
</dbReference>
<protein>
    <submittedName>
        <fullName evidence="3">Uncharacterized protein</fullName>
    </submittedName>
</protein>
<keyword evidence="2" id="KW-0472">Membrane</keyword>
<evidence type="ECO:0000313" key="4">
    <source>
        <dbReference type="Proteomes" id="UP000004259"/>
    </source>
</evidence>
<reference evidence="3 4" key="1">
    <citation type="submission" date="2011-02" db="EMBL/GenBank/DDBJ databases">
        <authorList>
            <person name="Nelson K.E."/>
            <person name="Sutton G."/>
            <person name="Torralba M."/>
            <person name="Durkin S."/>
            <person name="Harkins D."/>
            <person name="Montgomery R."/>
            <person name="Ziemer C."/>
            <person name="Klaassens E."/>
            <person name="Ocuiv P."/>
            <person name="Morrison M."/>
        </authorList>
    </citation>
    <scope>NUCLEOTIDE SEQUENCE [LARGE SCALE GENOMIC DNA]</scope>
    <source>
        <strain evidence="3 4">8</strain>
    </source>
</reference>
<dbReference type="PANTHER" id="PTHR34351">
    <property type="entry name" value="SLR1927 PROTEIN-RELATED"/>
    <property type="match status" value="1"/>
</dbReference>
<dbReference type="PANTHER" id="PTHR34351:SF2">
    <property type="entry name" value="DUF58 DOMAIN-CONTAINING PROTEIN"/>
    <property type="match status" value="1"/>
</dbReference>
<feature type="region of interest" description="Disordered" evidence="1">
    <location>
        <begin position="180"/>
        <end position="205"/>
    </location>
</feature>
<dbReference type="Proteomes" id="UP000004259">
    <property type="component" value="Unassembled WGS sequence"/>
</dbReference>
<feature type="transmembrane region" description="Helical" evidence="2">
    <location>
        <begin position="27"/>
        <end position="46"/>
    </location>
</feature>
<comment type="caution">
    <text evidence="3">The sequence shown here is derived from an EMBL/GenBank/DDBJ whole genome shotgun (WGS) entry which is preliminary data.</text>
</comment>